<evidence type="ECO:0000259" key="4">
    <source>
        <dbReference type="SMART" id="SM00363"/>
    </source>
</evidence>
<proteinExistence type="inferred from homology"/>
<dbReference type="CDD" id="cd00165">
    <property type="entry name" value="S4"/>
    <property type="match status" value="1"/>
</dbReference>
<keyword evidence="5" id="KW-0489">Methyltransferase</keyword>
<organism evidence="5 6">
    <name type="scientific">Klugiella xanthotipulae</name>
    <dbReference type="NCBI Taxonomy" id="244735"/>
    <lineage>
        <taxon>Bacteria</taxon>
        <taxon>Bacillati</taxon>
        <taxon>Actinomycetota</taxon>
        <taxon>Actinomycetes</taxon>
        <taxon>Micrococcales</taxon>
        <taxon>Microbacteriaceae</taxon>
        <taxon>Klugiella</taxon>
    </lineage>
</organism>
<dbReference type="PROSITE" id="PS50889">
    <property type="entry name" value="S4"/>
    <property type="match status" value="1"/>
</dbReference>
<comment type="similarity">
    <text evidence="2">Belongs to the TlyA family.</text>
</comment>
<evidence type="ECO:0000256" key="2">
    <source>
        <dbReference type="ARBA" id="ARBA00029460"/>
    </source>
</evidence>
<accession>A0A543I3X8</accession>
<keyword evidence="1 3" id="KW-0694">RNA-binding</keyword>
<dbReference type="SMART" id="SM00363">
    <property type="entry name" value="S4"/>
    <property type="match status" value="1"/>
</dbReference>
<dbReference type="Pfam" id="PF01479">
    <property type="entry name" value="S4"/>
    <property type="match status" value="1"/>
</dbReference>
<dbReference type="InterPro" id="IPR002877">
    <property type="entry name" value="RNA_MeTrfase_FtsJ_dom"/>
</dbReference>
<dbReference type="Proteomes" id="UP000318331">
    <property type="component" value="Unassembled WGS sequence"/>
</dbReference>
<evidence type="ECO:0000313" key="6">
    <source>
        <dbReference type="Proteomes" id="UP000318331"/>
    </source>
</evidence>
<evidence type="ECO:0000256" key="1">
    <source>
        <dbReference type="ARBA" id="ARBA00022884"/>
    </source>
</evidence>
<sequence>MTDPRLDMALAERGLARSRTNAQALIAAGSVRVNGVTATKPSLRVSADAVVTVESTDHYVSRAAYKLRAALDAFSSVDPGGRTVMDVGASTGGFSQVLLERGARRVLAIEVGHGQLAPDLIGESRLVLAEGFNARYMTPELLREATGVTEPPTLVVGDLSFISLEMVLPALRVSSASDADFILLIKPQFEVGRGGITAGIVTRAADRAEAIHRVIQAAWRLGLGTAGIIPSPLLGSLGNHEYVVWLSPRVGQNPTEWVQTIMTLTGE</sequence>
<dbReference type="NCBIfam" id="TIGR00478">
    <property type="entry name" value="tly"/>
    <property type="match status" value="1"/>
</dbReference>
<dbReference type="InterPro" id="IPR047048">
    <property type="entry name" value="TlyA"/>
</dbReference>
<feature type="domain" description="RNA-binding S4" evidence="4">
    <location>
        <begin position="4"/>
        <end position="68"/>
    </location>
</feature>
<dbReference type="EMBL" id="VFPN01000001">
    <property type="protein sequence ID" value="TQM65288.1"/>
    <property type="molecule type" value="Genomic_DNA"/>
</dbReference>
<dbReference type="Gene3D" id="3.40.50.150">
    <property type="entry name" value="Vaccinia Virus protein VP39"/>
    <property type="match status" value="1"/>
</dbReference>
<dbReference type="SUPFAM" id="SSF55174">
    <property type="entry name" value="Alpha-L RNA-binding motif"/>
    <property type="match status" value="1"/>
</dbReference>
<gene>
    <name evidence="5" type="ORF">FB466_0079</name>
</gene>
<dbReference type="PANTHER" id="PTHR32319:SF0">
    <property type="entry name" value="BACTERIAL HEMOLYSIN-LIKE PROTEIN"/>
    <property type="match status" value="1"/>
</dbReference>
<reference evidence="5 6" key="1">
    <citation type="submission" date="2019-06" db="EMBL/GenBank/DDBJ databases">
        <title>Sequencing the genomes of 1000 actinobacteria strains.</title>
        <authorList>
            <person name="Klenk H.-P."/>
        </authorList>
    </citation>
    <scope>NUCLEOTIDE SEQUENCE [LARGE SCALE GENOMIC DNA]</scope>
    <source>
        <strain evidence="5 6">DSM 18031</strain>
    </source>
</reference>
<dbReference type="InterPro" id="IPR036986">
    <property type="entry name" value="S4_RNA-bd_sf"/>
</dbReference>
<dbReference type="AlphaFoldDB" id="A0A543I3X8"/>
<keyword evidence="5" id="KW-0808">Transferase</keyword>
<dbReference type="InterPro" id="IPR002942">
    <property type="entry name" value="S4_RNA-bd"/>
</dbReference>
<evidence type="ECO:0000256" key="3">
    <source>
        <dbReference type="PROSITE-ProRule" id="PRU00182"/>
    </source>
</evidence>
<dbReference type="InterPro" id="IPR029063">
    <property type="entry name" value="SAM-dependent_MTases_sf"/>
</dbReference>
<dbReference type="Pfam" id="PF01728">
    <property type="entry name" value="FtsJ"/>
    <property type="match status" value="1"/>
</dbReference>
<dbReference type="GO" id="GO:0003723">
    <property type="term" value="F:RNA binding"/>
    <property type="evidence" value="ECO:0007669"/>
    <property type="project" value="UniProtKB-KW"/>
</dbReference>
<keyword evidence="6" id="KW-1185">Reference proteome</keyword>
<comment type="caution">
    <text evidence="5">The sequence shown here is derived from an EMBL/GenBank/DDBJ whole genome shotgun (WGS) entry which is preliminary data.</text>
</comment>
<evidence type="ECO:0000313" key="5">
    <source>
        <dbReference type="EMBL" id="TQM65288.1"/>
    </source>
</evidence>
<dbReference type="GO" id="GO:0008168">
    <property type="term" value="F:methyltransferase activity"/>
    <property type="evidence" value="ECO:0007669"/>
    <property type="project" value="UniProtKB-KW"/>
</dbReference>
<dbReference type="SUPFAM" id="SSF53335">
    <property type="entry name" value="S-adenosyl-L-methionine-dependent methyltransferases"/>
    <property type="match status" value="1"/>
</dbReference>
<dbReference type="Gene3D" id="3.10.290.10">
    <property type="entry name" value="RNA-binding S4 domain"/>
    <property type="match status" value="1"/>
</dbReference>
<protein>
    <submittedName>
        <fullName evidence="5">23S rRNA (Cytidine1920-2'-O)/16S rRNA (Cytidine1409-2'-O)-methyltransferase</fullName>
    </submittedName>
</protein>
<dbReference type="GO" id="GO:0032259">
    <property type="term" value="P:methylation"/>
    <property type="evidence" value="ECO:0007669"/>
    <property type="project" value="UniProtKB-KW"/>
</dbReference>
<dbReference type="RefSeq" id="WP_246054472.1">
    <property type="nucleotide sequence ID" value="NZ_BAAAYS010000018.1"/>
</dbReference>
<dbReference type="PANTHER" id="PTHR32319">
    <property type="entry name" value="BACTERIAL HEMOLYSIN-LIKE PROTEIN"/>
    <property type="match status" value="1"/>
</dbReference>
<name>A0A543I3X8_9MICO</name>
<dbReference type="InterPro" id="IPR004538">
    <property type="entry name" value="Hemolysin_A/TlyA"/>
</dbReference>